<gene>
    <name evidence="8" type="ORF">P691DRAFT_757677</name>
</gene>
<dbReference type="EMBL" id="MU151093">
    <property type="protein sequence ID" value="KAF9450983.1"/>
    <property type="molecule type" value="Genomic_DNA"/>
</dbReference>
<keyword evidence="2" id="KW-0813">Transport</keyword>
<feature type="transmembrane region" description="Helical" evidence="6">
    <location>
        <begin position="12"/>
        <end position="32"/>
    </location>
</feature>
<name>A0A9P6C7A1_9AGAR</name>
<evidence type="ECO:0000313" key="8">
    <source>
        <dbReference type="EMBL" id="KAF9450983.1"/>
    </source>
</evidence>
<keyword evidence="4 6" id="KW-1133">Transmembrane helix</keyword>
<evidence type="ECO:0000259" key="7">
    <source>
        <dbReference type="PROSITE" id="PS50850"/>
    </source>
</evidence>
<evidence type="ECO:0000256" key="2">
    <source>
        <dbReference type="ARBA" id="ARBA00022448"/>
    </source>
</evidence>
<dbReference type="PANTHER" id="PTHR43791:SF6">
    <property type="entry name" value="TRANSPORTER, PUTATIVE (AFU_ORTHOLOGUE AFUA_1G16690)-RELATED"/>
    <property type="match status" value="1"/>
</dbReference>
<dbReference type="OrthoDB" id="2985014at2759"/>
<evidence type="ECO:0000256" key="5">
    <source>
        <dbReference type="ARBA" id="ARBA00023136"/>
    </source>
</evidence>
<feature type="transmembrane region" description="Helical" evidence="6">
    <location>
        <begin position="175"/>
        <end position="195"/>
    </location>
</feature>
<keyword evidence="3 6" id="KW-0812">Transmembrane</keyword>
<evidence type="ECO:0000256" key="4">
    <source>
        <dbReference type="ARBA" id="ARBA00022989"/>
    </source>
</evidence>
<feature type="domain" description="Major facilitator superfamily (MFS) profile" evidence="7">
    <location>
        <begin position="1"/>
        <end position="266"/>
    </location>
</feature>
<evidence type="ECO:0000256" key="1">
    <source>
        <dbReference type="ARBA" id="ARBA00004141"/>
    </source>
</evidence>
<organism evidence="8 9">
    <name type="scientific">Macrolepiota fuliginosa MF-IS2</name>
    <dbReference type="NCBI Taxonomy" id="1400762"/>
    <lineage>
        <taxon>Eukaryota</taxon>
        <taxon>Fungi</taxon>
        <taxon>Dikarya</taxon>
        <taxon>Basidiomycota</taxon>
        <taxon>Agaricomycotina</taxon>
        <taxon>Agaricomycetes</taxon>
        <taxon>Agaricomycetidae</taxon>
        <taxon>Agaricales</taxon>
        <taxon>Agaricineae</taxon>
        <taxon>Agaricaceae</taxon>
        <taxon>Macrolepiota</taxon>
    </lineage>
</organism>
<dbReference type="GO" id="GO:0016020">
    <property type="term" value="C:membrane"/>
    <property type="evidence" value="ECO:0007669"/>
    <property type="project" value="UniProtKB-SubCell"/>
</dbReference>
<dbReference type="SUPFAM" id="SSF103473">
    <property type="entry name" value="MFS general substrate transporter"/>
    <property type="match status" value="1"/>
</dbReference>
<feature type="transmembrane region" description="Helical" evidence="6">
    <location>
        <begin position="207"/>
        <end position="228"/>
    </location>
</feature>
<proteinExistence type="predicted"/>
<dbReference type="Pfam" id="PF07690">
    <property type="entry name" value="MFS_1"/>
    <property type="match status" value="1"/>
</dbReference>
<sequence>MENVGGYRAWRWVFFIEGAISFVIAIPAFFILPDFPDSPSSGKWLGPELLQVARQRKLEEVGGLAEIPDVSQKEGFMLAVKDWKVWWLALCVAAYQLSQGYHQYFPTIVQTLGYNNTITLVLCAPPGFASALFTFVLARHSDRVHMRFPHIALSLGISLIGWVMAMSTMNVAVRYASIFLMDAIPGGFVVILAWVSNTITAPPAKKAVAIGLIVAFSQLGSFAGSYIFPARWGPQYTISFGISIAAAGVTILMCFVLRLHLGSENKKSERARKENPELRPYKYLL</sequence>
<feature type="transmembrane region" description="Helical" evidence="6">
    <location>
        <begin position="240"/>
        <end position="261"/>
    </location>
</feature>
<dbReference type="PROSITE" id="PS50850">
    <property type="entry name" value="MFS"/>
    <property type="match status" value="1"/>
</dbReference>
<feature type="transmembrane region" description="Helical" evidence="6">
    <location>
        <begin position="118"/>
        <end position="138"/>
    </location>
</feature>
<dbReference type="GO" id="GO:0022857">
    <property type="term" value="F:transmembrane transporter activity"/>
    <property type="evidence" value="ECO:0007669"/>
    <property type="project" value="InterPro"/>
</dbReference>
<dbReference type="PANTHER" id="PTHR43791">
    <property type="entry name" value="PERMEASE-RELATED"/>
    <property type="match status" value="1"/>
</dbReference>
<protein>
    <submittedName>
        <fullName evidence="8">MFS general substrate transporter</fullName>
    </submittedName>
</protein>
<evidence type="ECO:0000313" key="9">
    <source>
        <dbReference type="Proteomes" id="UP000807342"/>
    </source>
</evidence>
<dbReference type="InterPro" id="IPR036259">
    <property type="entry name" value="MFS_trans_sf"/>
</dbReference>
<dbReference type="InterPro" id="IPR020846">
    <property type="entry name" value="MFS_dom"/>
</dbReference>
<keyword evidence="9" id="KW-1185">Reference proteome</keyword>
<comment type="subcellular location">
    <subcellularLocation>
        <location evidence="1">Membrane</location>
        <topology evidence="1">Multi-pass membrane protein</topology>
    </subcellularLocation>
</comment>
<feature type="transmembrane region" description="Helical" evidence="6">
    <location>
        <begin position="150"/>
        <end position="169"/>
    </location>
</feature>
<accession>A0A9P6C7A1</accession>
<reference evidence="8" key="1">
    <citation type="submission" date="2020-11" db="EMBL/GenBank/DDBJ databases">
        <authorList>
            <consortium name="DOE Joint Genome Institute"/>
            <person name="Ahrendt S."/>
            <person name="Riley R."/>
            <person name="Andreopoulos W."/>
            <person name="Labutti K."/>
            <person name="Pangilinan J."/>
            <person name="Ruiz-Duenas F.J."/>
            <person name="Barrasa J.M."/>
            <person name="Sanchez-Garcia M."/>
            <person name="Camarero S."/>
            <person name="Miyauchi S."/>
            <person name="Serrano A."/>
            <person name="Linde D."/>
            <person name="Babiker R."/>
            <person name="Drula E."/>
            <person name="Ayuso-Fernandez I."/>
            <person name="Pacheco R."/>
            <person name="Padilla G."/>
            <person name="Ferreira P."/>
            <person name="Barriuso J."/>
            <person name="Kellner H."/>
            <person name="Castanera R."/>
            <person name="Alfaro M."/>
            <person name="Ramirez L."/>
            <person name="Pisabarro A.G."/>
            <person name="Kuo A."/>
            <person name="Tritt A."/>
            <person name="Lipzen A."/>
            <person name="He G."/>
            <person name="Yan M."/>
            <person name="Ng V."/>
            <person name="Cullen D."/>
            <person name="Martin F."/>
            <person name="Rosso M.-N."/>
            <person name="Henrissat B."/>
            <person name="Hibbett D."/>
            <person name="Martinez A.T."/>
            <person name="Grigoriev I.V."/>
        </authorList>
    </citation>
    <scope>NUCLEOTIDE SEQUENCE</scope>
    <source>
        <strain evidence="8">MF-IS2</strain>
    </source>
</reference>
<dbReference type="FunFam" id="1.20.1250.20:FF:000013">
    <property type="entry name" value="MFS general substrate transporter"/>
    <property type="match status" value="1"/>
</dbReference>
<evidence type="ECO:0000256" key="3">
    <source>
        <dbReference type="ARBA" id="ARBA00022692"/>
    </source>
</evidence>
<evidence type="ECO:0000256" key="6">
    <source>
        <dbReference type="SAM" id="Phobius"/>
    </source>
</evidence>
<keyword evidence="5 6" id="KW-0472">Membrane</keyword>
<dbReference type="InterPro" id="IPR011701">
    <property type="entry name" value="MFS"/>
</dbReference>
<dbReference type="Gene3D" id="1.20.1250.20">
    <property type="entry name" value="MFS general substrate transporter like domains"/>
    <property type="match status" value="2"/>
</dbReference>
<dbReference type="AlphaFoldDB" id="A0A9P6C7A1"/>
<dbReference type="Proteomes" id="UP000807342">
    <property type="component" value="Unassembled WGS sequence"/>
</dbReference>
<comment type="caution">
    <text evidence="8">The sequence shown here is derived from an EMBL/GenBank/DDBJ whole genome shotgun (WGS) entry which is preliminary data.</text>
</comment>